<dbReference type="GO" id="GO:0005886">
    <property type="term" value="C:plasma membrane"/>
    <property type="evidence" value="ECO:0007669"/>
    <property type="project" value="UniProtKB-SubCell"/>
</dbReference>
<feature type="region of interest" description="Disordered" evidence="9">
    <location>
        <begin position="837"/>
        <end position="860"/>
    </location>
</feature>
<feature type="transmembrane region" description="Helical" evidence="10">
    <location>
        <begin position="955"/>
        <end position="979"/>
    </location>
</feature>
<feature type="transmembrane region" description="Helical" evidence="10">
    <location>
        <begin position="903"/>
        <end position="926"/>
    </location>
</feature>
<evidence type="ECO:0000256" key="7">
    <source>
        <dbReference type="ARBA" id="ARBA00022989"/>
    </source>
</evidence>
<gene>
    <name evidence="13" type="ORF">BKA67DRAFT_554642</name>
</gene>
<evidence type="ECO:0000256" key="10">
    <source>
        <dbReference type="SAM" id="Phobius"/>
    </source>
</evidence>
<evidence type="ECO:0000256" key="4">
    <source>
        <dbReference type="ARBA" id="ARBA00022692"/>
    </source>
</evidence>
<feature type="compositionally biased region" description="Acidic residues" evidence="9">
    <location>
        <begin position="839"/>
        <end position="857"/>
    </location>
</feature>
<name>A0A9P8USC5_9PEZI</name>
<dbReference type="PROSITE" id="PS00211">
    <property type="entry name" value="ABC_TRANSPORTER_1"/>
    <property type="match status" value="1"/>
</dbReference>
<dbReference type="Gene3D" id="3.40.50.300">
    <property type="entry name" value="P-loop containing nucleotide triphosphate hydrolases"/>
    <property type="match status" value="2"/>
</dbReference>
<feature type="compositionally biased region" description="Basic and acidic residues" evidence="9">
    <location>
        <begin position="573"/>
        <end position="583"/>
    </location>
</feature>
<dbReference type="Pfam" id="PF24357">
    <property type="entry name" value="TMD0_ABC"/>
    <property type="match status" value="1"/>
</dbReference>
<dbReference type="CDD" id="cd03250">
    <property type="entry name" value="ABCC_MRP_domain1"/>
    <property type="match status" value="1"/>
</dbReference>
<proteinExistence type="predicted"/>
<evidence type="ECO:0000256" key="3">
    <source>
        <dbReference type="ARBA" id="ARBA00022475"/>
    </source>
</evidence>
<feature type="transmembrane region" description="Helical" evidence="10">
    <location>
        <begin position="1052"/>
        <end position="1072"/>
    </location>
</feature>
<dbReference type="InterPro" id="IPR056227">
    <property type="entry name" value="TMD0_ABC"/>
</dbReference>
<feature type="domain" description="ABC transmembrane type-1" evidence="12">
    <location>
        <begin position="914"/>
        <end position="1194"/>
    </location>
</feature>
<dbReference type="InterPro" id="IPR050173">
    <property type="entry name" value="ABC_transporter_C-like"/>
</dbReference>
<dbReference type="GeneID" id="70130900"/>
<evidence type="ECO:0000259" key="11">
    <source>
        <dbReference type="PROSITE" id="PS50893"/>
    </source>
</evidence>
<accession>A0A9P8USC5</accession>
<feature type="transmembrane region" description="Helical" evidence="10">
    <location>
        <begin position="1165"/>
        <end position="1183"/>
    </location>
</feature>
<dbReference type="OrthoDB" id="6500128at2759"/>
<evidence type="ECO:0000256" key="6">
    <source>
        <dbReference type="ARBA" id="ARBA00022840"/>
    </source>
</evidence>
<dbReference type="GO" id="GO:0016887">
    <property type="term" value="F:ATP hydrolysis activity"/>
    <property type="evidence" value="ECO:0007669"/>
    <property type="project" value="InterPro"/>
</dbReference>
<keyword evidence="5" id="KW-0547">Nucleotide-binding</keyword>
<feature type="transmembrane region" description="Helical" evidence="10">
    <location>
        <begin position="1023"/>
        <end position="1046"/>
    </location>
</feature>
<dbReference type="InterPro" id="IPR003439">
    <property type="entry name" value="ABC_transporter-like_ATP-bd"/>
</dbReference>
<dbReference type="PANTHER" id="PTHR24223">
    <property type="entry name" value="ATP-BINDING CASSETTE SUB-FAMILY C"/>
    <property type="match status" value="1"/>
</dbReference>
<dbReference type="SUPFAM" id="SSF52540">
    <property type="entry name" value="P-loop containing nucleoside triphosphate hydrolases"/>
    <property type="match status" value="2"/>
</dbReference>
<dbReference type="CDD" id="cd18579">
    <property type="entry name" value="ABC_6TM_ABCC_D1"/>
    <property type="match status" value="1"/>
</dbReference>
<evidence type="ECO:0000256" key="8">
    <source>
        <dbReference type="ARBA" id="ARBA00023136"/>
    </source>
</evidence>
<dbReference type="FunFam" id="3.40.50.300:FF:000838">
    <property type="entry name" value="ABC multidrug transporter (Eurofung)"/>
    <property type="match status" value="1"/>
</dbReference>
<dbReference type="CDD" id="cd18580">
    <property type="entry name" value="ABC_6TM_ABCC_D2"/>
    <property type="match status" value="1"/>
</dbReference>
<dbReference type="CDD" id="cd03244">
    <property type="entry name" value="ABCC_MRP_domain2"/>
    <property type="match status" value="1"/>
</dbReference>
<evidence type="ECO:0000256" key="9">
    <source>
        <dbReference type="SAM" id="MobiDB-lite"/>
    </source>
</evidence>
<evidence type="ECO:0000313" key="13">
    <source>
        <dbReference type="EMBL" id="KAH6657232.1"/>
    </source>
</evidence>
<comment type="subcellular location">
    <subcellularLocation>
        <location evidence="1">Cell membrane</location>
        <topology evidence="1">Multi-pass membrane protein</topology>
    </subcellularLocation>
</comment>
<keyword evidence="6" id="KW-0067">ATP-binding</keyword>
<dbReference type="EMBL" id="JAGPXC010000002">
    <property type="protein sequence ID" value="KAH6657232.1"/>
    <property type="molecule type" value="Genomic_DNA"/>
</dbReference>
<dbReference type="InterPro" id="IPR036640">
    <property type="entry name" value="ABC1_TM_sf"/>
</dbReference>
<keyword evidence="3" id="KW-1003">Cell membrane</keyword>
<evidence type="ECO:0000259" key="12">
    <source>
        <dbReference type="PROSITE" id="PS50929"/>
    </source>
</evidence>
<dbReference type="SMART" id="SM00382">
    <property type="entry name" value="AAA"/>
    <property type="match status" value="2"/>
</dbReference>
<keyword evidence="7 10" id="KW-1133">Transmembrane helix</keyword>
<dbReference type="PROSITE" id="PS50929">
    <property type="entry name" value="ABC_TM1F"/>
    <property type="match status" value="2"/>
</dbReference>
<reference evidence="13" key="1">
    <citation type="journal article" date="2021" name="Nat. Commun.">
        <title>Genetic determinants of endophytism in the Arabidopsis root mycobiome.</title>
        <authorList>
            <person name="Mesny F."/>
            <person name="Miyauchi S."/>
            <person name="Thiergart T."/>
            <person name="Pickel B."/>
            <person name="Atanasova L."/>
            <person name="Karlsson M."/>
            <person name="Huettel B."/>
            <person name="Barry K.W."/>
            <person name="Haridas S."/>
            <person name="Chen C."/>
            <person name="Bauer D."/>
            <person name="Andreopoulos W."/>
            <person name="Pangilinan J."/>
            <person name="LaButti K."/>
            <person name="Riley R."/>
            <person name="Lipzen A."/>
            <person name="Clum A."/>
            <person name="Drula E."/>
            <person name="Henrissat B."/>
            <person name="Kohler A."/>
            <person name="Grigoriev I.V."/>
            <person name="Martin F.M."/>
            <person name="Hacquard S."/>
        </authorList>
    </citation>
    <scope>NUCLEOTIDE SEQUENCE</scope>
    <source>
        <strain evidence="13">MPI-SDFR-AT-0073</strain>
    </source>
</reference>
<evidence type="ECO:0000256" key="2">
    <source>
        <dbReference type="ARBA" id="ARBA00022448"/>
    </source>
</evidence>
<organism evidence="13 14">
    <name type="scientific">Truncatella angustata</name>
    <dbReference type="NCBI Taxonomy" id="152316"/>
    <lineage>
        <taxon>Eukaryota</taxon>
        <taxon>Fungi</taxon>
        <taxon>Dikarya</taxon>
        <taxon>Ascomycota</taxon>
        <taxon>Pezizomycotina</taxon>
        <taxon>Sordariomycetes</taxon>
        <taxon>Xylariomycetidae</taxon>
        <taxon>Amphisphaeriales</taxon>
        <taxon>Sporocadaceae</taxon>
        <taxon>Truncatella</taxon>
    </lineage>
</organism>
<keyword evidence="4 10" id="KW-0812">Transmembrane</keyword>
<feature type="transmembrane region" description="Helical" evidence="10">
    <location>
        <begin position="522"/>
        <end position="544"/>
    </location>
</feature>
<dbReference type="Pfam" id="PF00005">
    <property type="entry name" value="ABC_tran"/>
    <property type="match status" value="2"/>
</dbReference>
<dbReference type="FunFam" id="1.20.1560.10:FF:000066">
    <property type="entry name" value="ABC multidrug transporter (Eurofung)"/>
    <property type="match status" value="1"/>
</dbReference>
<dbReference type="PANTHER" id="PTHR24223:SF404">
    <property type="entry name" value="ABC MULTIDRUG TRANSPORTER (EUROFUNG)-RELATED"/>
    <property type="match status" value="1"/>
</dbReference>
<feature type="transmembrane region" description="Helical" evidence="10">
    <location>
        <begin position="403"/>
        <end position="425"/>
    </location>
</feature>
<dbReference type="RefSeq" id="XP_045961466.1">
    <property type="nucleotide sequence ID" value="XM_046102008.1"/>
</dbReference>
<evidence type="ECO:0000256" key="5">
    <source>
        <dbReference type="ARBA" id="ARBA00022741"/>
    </source>
</evidence>
<dbReference type="GO" id="GO:0005524">
    <property type="term" value="F:ATP binding"/>
    <property type="evidence" value="ECO:0007669"/>
    <property type="project" value="UniProtKB-KW"/>
</dbReference>
<feature type="transmembrane region" description="Helical" evidence="10">
    <location>
        <begin position="100"/>
        <end position="120"/>
    </location>
</feature>
<dbReference type="SUPFAM" id="SSF90123">
    <property type="entry name" value="ABC transporter transmembrane region"/>
    <property type="match status" value="2"/>
</dbReference>
<dbReference type="InterPro" id="IPR044746">
    <property type="entry name" value="ABCC_6TM_D1"/>
</dbReference>
<dbReference type="Gene3D" id="1.20.1560.10">
    <property type="entry name" value="ABC transporter type 1, transmembrane domain"/>
    <property type="match status" value="2"/>
</dbReference>
<feature type="compositionally biased region" description="Low complexity" evidence="9">
    <location>
        <begin position="584"/>
        <end position="594"/>
    </location>
</feature>
<dbReference type="GO" id="GO:0140359">
    <property type="term" value="F:ABC-type transporter activity"/>
    <property type="evidence" value="ECO:0007669"/>
    <property type="project" value="InterPro"/>
</dbReference>
<feature type="region of interest" description="Disordered" evidence="9">
    <location>
        <begin position="571"/>
        <end position="603"/>
    </location>
</feature>
<feature type="domain" description="ABC transporter" evidence="11">
    <location>
        <begin position="1231"/>
        <end position="1462"/>
    </location>
</feature>
<evidence type="ECO:0000313" key="14">
    <source>
        <dbReference type="Proteomes" id="UP000758603"/>
    </source>
</evidence>
<protein>
    <submittedName>
        <fullName evidence="13">ABC transporter</fullName>
    </submittedName>
</protein>
<feature type="transmembrane region" description="Helical" evidence="10">
    <location>
        <begin position="67"/>
        <end position="88"/>
    </location>
</feature>
<feature type="transmembrane region" description="Helical" evidence="10">
    <location>
        <begin position="159"/>
        <end position="176"/>
    </location>
</feature>
<sequence>MMASTSCLADKTFGPRVDTSCRSFDFTLLFEDIFFTCLPIAVFLSLLPSHVTVLAKSPAVSSVRSKLLGSKLTILTGILVTQIILLALRTRSEIFQTNASITADTLSIVGTAGAAWVSYIDHQRSLRPSTLLSLYLSTISILDIARVRTLWLIGSQDGVAAAMTATLALSIVALVLESTEKKSSLKEEKRSGAPEEYSGFWKRTVFAWLVSTFRAGYAKIISVEDLPKLDTRLKSHALRDKLGATWANYDRKQRHSLLKACFRSNLVSFLSGVPPRLCKSAFTLVQPLLINATVRYVGQAAPDPSYGKGLIGAYALVFLGLGFSTGLASYQTTRFTTRLSSGLIGLVYRETMRARTVDLGETTAIALMGTDVERISQNFIMIHEVWAAVIEVGVAIFLLEQQIFIACLAPIAVIIVCFFATGPIATGAKTAQKAWIEKVQARLRITSAILDDMKAVKMLGLSNVVSGIIDNLRKVEIKTSSAYRKLLVWTLVVSNGPGNIAPVVTFGVYAIIAVFWKNDTLLTAQAFTSIALINVLVMPVMLVVQIIPRLLQCVGSFDRIQEYCNYAESSVSSKEDHTDEKRPQSSISLQSLPPVMENSGSGHSGDAIAVEKQNFAWAKDKPAFLKDIDFRVKKGAFTMVVGAVGSGKTMLLESILGETLSGPGSTVQRAPSVAYCAQQPWLENGTIRSNIIGVSQYDQRWYRTVLSACGLDLDIQALENGDQTIVGSKGVNLSGGQKQRIAIARAVYSRRDTVIFDDIFSGMDAHTIELVSRRLFGGNGIFRTHKTTVILATHSHKLMTQGDTIIALEDGKIVESGTPQALLSSDGYVAKLDLKMREEEEEEKEEKEENEPQEEEPNSDKIALTHVQSTAAESLTSVAVTSAKDKDTPDATRKKGNWSVYTYYFRSSGYLIVALYAGGMFIWDFFTEFPTVWLDWWSTANENEPNKDLGMYVGIYAFFGVFGITMAGFACWIGFVFIVSNSSYRLHRDLLDSTIRAPLRFFTATDTGTLTNRFSQDMELIDMALPILMVNYTTSVFGCLCKAIILIVFSQYLAATLPFVIAVLYFLQNYYLHTSRQVRLIEIESKAPLFTHFTESVAGAATIRAYGWQSQYEERNFKRIDQAQRPAYMQHMIQHWLAFVLDMVVAALAVILVAIVVTWKDKFTAGNVGVSLVMIMGFSMTLMRTIKMWTMMESSIGAVARVKRFVADTESEEKAGWTTEVADEWPRQGVIEFKSLVASHNSDAEPVIQGVSLAIKAAEHVAICGRSGSGKTSLILALLQMVETRSGQITVDDIDVGTVACTDVRSHLNVVPQDPFLLPGTVRFNIDPFGRISDDEIIRALESVRLWGTVQEQGGLEKEMDTAAWSAGQKQLLCLARAVVRKSKVLILDEATSSVDAETEAIMQDIIDTTFKDCTVLAVMHRLKHVTRYDKVALLDNGSLVEFDTPTSLIGQQSRFADLYSSSTK</sequence>
<dbReference type="InterPro" id="IPR027417">
    <property type="entry name" value="P-loop_NTPase"/>
</dbReference>
<evidence type="ECO:0000256" key="1">
    <source>
        <dbReference type="ARBA" id="ARBA00004651"/>
    </source>
</evidence>
<feature type="transmembrane region" description="Helical" evidence="10">
    <location>
        <begin position="33"/>
        <end position="55"/>
    </location>
</feature>
<comment type="caution">
    <text evidence="13">The sequence shown here is derived from an EMBL/GenBank/DDBJ whole genome shotgun (WGS) entry which is preliminary data.</text>
</comment>
<dbReference type="FunFam" id="3.40.50.300:FF:000997">
    <property type="entry name" value="Multidrug resistance-associated protein 1"/>
    <property type="match status" value="1"/>
</dbReference>
<dbReference type="PROSITE" id="PS50893">
    <property type="entry name" value="ABC_TRANSPORTER_2"/>
    <property type="match status" value="2"/>
</dbReference>
<dbReference type="Proteomes" id="UP000758603">
    <property type="component" value="Unassembled WGS sequence"/>
</dbReference>
<keyword evidence="8 10" id="KW-0472">Membrane</keyword>
<dbReference type="InterPro" id="IPR044726">
    <property type="entry name" value="ABCC_6TM_D2"/>
</dbReference>
<feature type="transmembrane region" description="Helical" evidence="10">
    <location>
        <begin position="310"/>
        <end position="330"/>
    </location>
</feature>
<feature type="transmembrane region" description="Helical" evidence="10">
    <location>
        <begin position="1136"/>
        <end position="1159"/>
    </location>
</feature>
<keyword evidence="2" id="KW-0813">Transport</keyword>
<feature type="domain" description="ABC transporter" evidence="11">
    <location>
        <begin position="610"/>
        <end position="835"/>
    </location>
</feature>
<keyword evidence="14" id="KW-1185">Reference proteome</keyword>
<dbReference type="InterPro" id="IPR003593">
    <property type="entry name" value="AAA+_ATPase"/>
</dbReference>
<feature type="domain" description="ABC transmembrane type-1" evidence="12">
    <location>
        <begin position="277"/>
        <end position="552"/>
    </location>
</feature>
<feature type="transmembrane region" description="Helical" evidence="10">
    <location>
        <begin position="132"/>
        <end position="153"/>
    </location>
</feature>
<dbReference type="Pfam" id="PF00664">
    <property type="entry name" value="ABC_membrane"/>
    <property type="match status" value="1"/>
</dbReference>
<feature type="transmembrane region" description="Helical" evidence="10">
    <location>
        <begin position="486"/>
        <end position="516"/>
    </location>
</feature>
<dbReference type="InterPro" id="IPR017871">
    <property type="entry name" value="ABC_transporter-like_CS"/>
</dbReference>
<dbReference type="InterPro" id="IPR011527">
    <property type="entry name" value="ABC1_TM_dom"/>
</dbReference>
<dbReference type="FunFam" id="1.20.1560.10:FF:000055">
    <property type="entry name" value="ABC multidrug transporter (Eurofung)"/>
    <property type="match status" value="1"/>
</dbReference>